<dbReference type="PANTHER" id="PTHR35043:SF8">
    <property type="entry name" value="DUF4220 DOMAIN-CONTAINING PROTEIN"/>
    <property type="match status" value="1"/>
</dbReference>
<dbReference type="EMBL" id="HF935589">
    <property type="protein sequence ID" value="CCX31365.1"/>
    <property type="molecule type" value="Genomic_DNA"/>
</dbReference>
<dbReference type="AlphaFoldDB" id="U4LPW9"/>
<dbReference type="PANTHER" id="PTHR35043">
    <property type="entry name" value="TRANSCRIPTION FACTOR DOMAIN-CONTAINING PROTEIN"/>
    <property type="match status" value="1"/>
</dbReference>
<evidence type="ECO:0000313" key="1">
    <source>
        <dbReference type="EMBL" id="CCX31365.1"/>
    </source>
</evidence>
<name>U4LPW9_PYROM</name>
<keyword evidence="2" id="KW-1185">Reference proteome</keyword>
<proteinExistence type="predicted"/>
<dbReference type="Proteomes" id="UP000018144">
    <property type="component" value="Unassembled WGS sequence"/>
</dbReference>
<dbReference type="STRING" id="1076935.U4LPW9"/>
<evidence type="ECO:0000313" key="2">
    <source>
        <dbReference type="Proteomes" id="UP000018144"/>
    </source>
</evidence>
<reference evidence="1 2" key="1">
    <citation type="journal article" date="2013" name="PLoS Genet.">
        <title>The genome and development-dependent transcriptomes of Pyronema confluens: a window into fungal evolution.</title>
        <authorList>
            <person name="Traeger S."/>
            <person name="Altegoer F."/>
            <person name="Freitag M."/>
            <person name="Gabaldon T."/>
            <person name="Kempken F."/>
            <person name="Kumar A."/>
            <person name="Marcet-Houben M."/>
            <person name="Poggeler S."/>
            <person name="Stajich J.E."/>
            <person name="Nowrousian M."/>
        </authorList>
    </citation>
    <scope>NUCLEOTIDE SEQUENCE [LARGE SCALE GENOMIC DNA]</scope>
    <source>
        <strain evidence="2">CBS 100304</strain>
        <tissue evidence="1">Vegetative mycelium</tissue>
    </source>
</reference>
<organism evidence="1 2">
    <name type="scientific">Pyronema omphalodes (strain CBS 100304)</name>
    <name type="common">Pyronema confluens</name>
    <dbReference type="NCBI Taxonomy" id="1076935"/>
    <lineage>
        <taxon>Eukaryota</taxon>
        <taxon>Fungi</taxon>
        <taxon>Dikarya</taxon>
        <taxon>Ascomycota</taxon>
        <taxon>Pezizomycotina</taxon>
        <taxon>Pezizomycetes</taxon>
        <taxon>Pezizales</taxon>
        <taxon>Pyronemataceae</taxon>
        <taxon>Pyronema</taxon>
    </lineage>
</organism>
<gene>
    <name evidence="1" type="ORF">PCON_10666</name>
</gene>
<sequence length="321" mass="37120">MRTATPPAALHAKMIRQFSVYEIGVRSKQDGLAKCIVCGQALWNLVQCLSRVGLKLPVSPLELHTALYIVNLVVIYSVWWSKPVDLGRPILLCLMQDYNASIEEPVQSTDENSRWVYGPPIPPPAHLVAFVVKYGEEPTEKASLDASKVVPDLVSALKTVQQAKEFVELISETETQIPKEVHKEHYDALVTARRNLQDLRGFSEVGPNYASVFRKLDLNSEMDIIERETYNVIHQTLRNNFTERNFSSQNEDEVFYERIDEANESADELTDDRERSEYTFRFHPYRIQYLEQAEDFIFRCLMKTDPDHIVEYEQQRSDNSW</sequence>
<protein>
    <submittedName>
        <fullName evidence="1">Uncharacterized protein</fullName>
    </submittedName>
</protein>
<dbReference type="OrthoDB" id="3061561at2759"/>
<accession>U4LPW9</accession>